<feature type="compositionally biased region" description="Polar residues" evidence="2">
    <location>
        <begin position="145"/>
        <end position="156"/>
    </location>
</feature>
<reference evidence="3" key="1">
    <citation type="journal article" date="2014" name="Genome Announc.">
        <title>De novo whole-genome sequence and genome annotation of Lichtheimia ramosa.</title>
        <authorList>
            <person name="Linde J."/>
            <person name="Schwartze V."/>
            <person name="Binder U."/>
            <person name="Lass-Florl C."/>
            <person name="Voigt K."/>
            <person name="Horn F."/>
        </authorList>
    </citation>
    <scope>NUCLEOTIDE SEQUENCE</scope>
    <source>
        <strain evidence="3">JMRC FSU:6197</strain>
    </source>
</reference>
<feature type="region of interest" description="Disordered" evidence="2">
    <location>
        <begin position="1"/>
        <end position="77"/>
    </location>
</feature>
<feature type="compositionally biased region" description="Basic and acidic residues" evidence="2">
    <location>
        <begin position="270"/>
        <end position="308"/>
    </location>
</feature>
<feature type="compositionally biased region" description="Low complexity" evidence="2">
    <location>
        <begin position="95"/>
        <end position="111"/>
    </location>
</feature>
<feature type="compositionally biased region" description="Basic and acidic residues" evidence="2">
    <location>
        <begin position="112"/>
        <end position="144"/>
    </location>
</feature>
<feature type="compositionally biased region" description="Polar residues" evidence="2">
    <location>
        <begin position="257"/>
        <end position="266"/>
    </location>
</feature>
<dbReference type="AlphaFoldDB" id="A0A077WYY9"/>
<feature type="compositionally biased region" description="Polar residues" evidence="2">
    <location>
        <begin position="24"/>
        <end position="33"/>
    </location>
</feature>
<evidence type="ECO:0000256" key="1">
    <source>
        <dbReference type="ARBA" id="ARBA00006765"/>
    </source>
</evidence>
<dbReference type="EMBL" id="LK023368">
    <property type="protein sequence ID" value="CDS12826.1"/>
    <property type="molecule type" value="Genomic_DNA"/>
</dbReference>
<protein>
    <submittedName>
        <fullName evidence="3">Uncharacterized protein</fullName>
    </submittedName>
</protein>
<feature type="region of interest" description="Disordered" evidence="2">
    <location>
        <begin position="95"/>
        <end position="208"/>
    </location>
</feature>
<feature type="compositionally biased region" description="Pro residues" evidence="2">
    <location>
        <begin position="1"/>
        <end position="10"/>
    </location>
</feature>
<proteinExistence type="inferred from homology"/>
<comment type="similarity">
    <text evidence="1">Belongs to the caleosin family.</text>
</comment>
<dbReference type="InterPro" id="IPR007736">
    <property type="entry name" value="Caleosin-related"/>
</dbReference>
<feature type="compositionally biased region" description="Low complexity" evidence="2">
    <location>
        <begin position="195"/>
        <end position="205"/>
    </location>
</feature>
<feature type="compositionally biased region" description="Basic and acidic residues" evidence="2">
    <location>
        <begin position="435"/>
        <end position="460"/>
    </location>
</feature>
<sequence>MPFFSVPPPNNSSRTSLSERKKSSYTTVSSSEPAMSVDENEKDHHSRSLKRGLSKRAKKVRRFFKRMGRHHGDERDIDTLNENLSSLDVANMTSTSSFRTTTTLSTSSGGHDSLHDHDDHDDTPSHNTKDSKFSHDPTYDDKTTAAEQQEDGQSNHVDQHQHISTPEGEYGVSDTKQSGKPITASIPELTPPISPTSVTTSPPNSCYSIDRRVDDAVVDELSLRKNDNAYKQPQIIVSPSYSTPSASTPLITKTAHNEQPSSSPATTKDAVVDDSKESKTEEQMIDIQEKSQEEQVSNKEDTALEKTIQEPVTQQEEKLAPKEKEALTTQEEKVQSTSAEHAQTQGQEPYVISSNDELSDKHALPDTLDISEHISTHLQEEQHQQPSEKEALMTEDGALTTQKEELCKDQQASITPSPEEKEPSPSTISVVEEETPIKEKEEEPITHHQVPENTKKEDHQSLPVIPEPSFTDPSTAAVKQDQEEHQPLLVAQESSSSKNDTTIIPKQHDQAFTTTEEKEDVSSPSKINNEHKDPSCSSTITHSKHDVLSKETDEKQDNDAMRKRVAYFDKKRTGRISMLDTFTSLRGLGYHWLVAIPATFIVHLRLSPLTMPSHRSFSIKEYLLLPIYTERVAQALHTPILASQRQRLGQWVQMYGQRHGNICGLGFWGGFRTLRAAESNTTLRWWQLRSRMIHRLQWILTYTMLYDPSARMVTQPALEGLCNRQLPS</sequence>
<feature type="compositionally biased region" description="Basic and acidic residues" evidence="2">
    <location>
        <begin position="358"/>
        <end position="392"/>
    </location>
</feature>
<dbReference type="OrthoDB" id="640742at2759"/>
<feature type="region of interest" description="Disordered" evidence="2">
    <location>
        <begin position="235"/>
        <end position="558"/>
    </location>
</feature>
<feature type="compositionally biased region" description="Basic and acidic residues" evidence="2">
    <location>
        <begin position="315"/>
        <end position="334"/>
    </location>
</feature>
<evidence type="ECO:0000313" key="3">
    <source>
        <dbReference type="EMBL" id="CDS12826.1"/>
    </source>
</evidence>
<feature type="compositionally biased region" description="Basic residues" evidence="2">
    <location>
        <begin position="47"/>
        <end position="69"/>
    </location>
</feature>
<accession>A0A077WYY9</accession>
<evidence type="ECO:0000256" key="2">
    <source>
        <dbReference type="SAM" id="MobiDB-lite"/>
    </source>
</evidence>
<feature type="compositionally biased region" description="Polar residues" evidence="2">
    <location>
        <begin position="492"/>
        <end position="514"/>
    </location>
</feature>
<feature type="compositionally biased region" description="Low complexity" evidence="2">
    <location>
        <begin position="238"/>
        <end position="249"/>
    </location>
</feature>
<name>A0A077WYY9_9FUNG</name>
<organism evidence="3">
    <name type="scientific">Lichtheimia ramosa</name>
    <dbReference type="NCBI Taxonomy" id="688394"/>
    <lineage>
        <taxon>Eukaryota</taxon>
        <taxon>Fungi</taxon>
        <taxon>Fungi incertae sedis</taxon>
        <taxon>Mucoromycota</taxon>
        <taxon>Mucoromycotina</taxon>
        <taxon>Mucoromycetes</taxon>
        <taxon>Mucorales</taxon>
        <taxon>Lichtheimiaceae</taxon>
        <taxon>Lichtheimia</taxon>
    </lineage>
</organism>
<dbReference type="Pfam" id="PF05042">
    <property type="entry name" value="Caleosin"/>
    <property type="match status" value="1"/>
</dbReference>
<feature type="compositionally biased region" description="Basic and acidic residues" evidence="2">
    <location>
        <begin position="543"/>
        <end position="558"/>
    </location>
</feature>
<feature type="compositionally biased region" description="Polar residues" evidence="2">
    <location>
        <begin position="335"/>
        <end position="356"/>
    </location>
</feature>
<gene>
    <name evidence="3" type="ORF">LRAMOSA05010</name>
</gene>